<feature type="compositionally biased region" description="Polar residues" evidence="3">
    <location>
        <begin position="614"/>
        <end position="642"/>
    </location>
</feature>
<evidence type="ECO:0000256" key="2">
    <source>
        <dbReference type="ARBA" id="ARBA00023242"/>
    </source>
</evidence>
<dbReference type="OrthoDB" id="424974at2759"/>
<accession>W9YJU7</accession>
<dbReference type="GO" id="GO:0003677">
    <property type="term" value="F:DNA binding"/>
    <property type="evidence" value="ECO:0007669"/>
    <property type="project" value="InterPro"/>
</dbReference>
<keyword evidence="6" id="KW-1185">Reference proteome</keyword>
<dbReference type="CDD" id="cd12148">
    <property type="entry name" value="fungal_TF_MHR"/>
    <property type="match status" value="1"/>
</dbReference>
<dbReference type="SMART" id="SM00906">
    <property type="entry name" value="Fungal_trans"/>
    <property type="match status" value="1"/>
</dbReference>
<feature type="region of interest" description="Disordered" evidence="3">
    <location>
        <begin position="582"/>
        <end position="737"/>
    </location>
</feature>
<dbReference type="PANTHER" id="PTHR31001">
    <property type="entry name" value="UNCHARACTERIZED TRANSCRIPTIONAL REGULATORY PROTEIN"/>
    <property type="match status" value="1"/>
</dbReference>
<dbReference type="GeneID" id="19166713"/>
<dbReference type="PANTHER" id="PTHR31001:SF40">
    <property type="entry name" value="ZN(II)2CYS6 TRANSCRIPTION FACTOR (EUROFUNG)"/>
    <property type="match status" value="1"/>
</dbReference>
<dbReference type="GO" id="GO:0006351">
    <property type="term" value="P:DNA-templated transcription"/>
    <property type="evidence" value="ECO:0007669"/>
    <property type="project" value="InterPro"/>
</dbReference>
<feature type="region of interest" description="Disordered" evidence="3">
    <location>
        <begin position="1"/>
        <end position="60"/>
    </location>
</feature>
<dbReference type="HOGENOM" id="CLU_004083_9_0_1"/>
<feature type="compositionally biased region" description="Polar residues" evidence="3">
    <location>
        <begin position="683"/>
        <end position="695"/>
    </location>
</feature>
<evidence type="ECO:0000259" key="4">
    <source>
        <dbReference type="SMART" id="SM00906"/>
    </source>
</evidence>
<evidence type="ECO:0000313" key="5">
    <source>
        <dbReference type="EMBL" id="EXJ89516.1"/>
    </source>
</evidence>
<evidence type="ECO:0000313" key="6">
    <source>
        <dbReference type="Proteomes" id="UP000019478"/>
    </source>
</evidence>
<dbReference type="Proteomes" id="UP000019478">
    <property type="component" value="Unassembled WGS sequence"/>
</dbReference>
<feature type="compositionally biased region" description="Low complexity" evidence="3">
    <location>
        <begin position="661"/>
        <end position="676"/>
    </location>
</feature>
<sequence>MGSLERVLEQDIVRKEGRNTTDPASTSQRRTSADLPGGETSSSDNEAAIPEDEKGLEPTPLAVIDASYEDDTNDDILDLGIKLGRMRLNERLGGFFRPRIHEELSHALSNSTTDSGSSAEDRSTLPELPDHELDFLAPGPSYIAPGSGFLFGDVGSKRSLINFLPAKAAADSLVRTYLENVHFIARVVHWPSFQLHYDNFWTSVLAGLEPPAWQQAIVLSILFAAVASMADEDVVSIFARSKNVILGNFQTGTEVALSKAQFLRATKLETLQALVIYLIPMCRDQVSRAHSVLVGMAVRLAECMGLHRDPEDVYGLSPIECHVRRIVWFELCWLDFRTCEGQGPRPGIRRDDYDVKFPLHINDADLLSARPQEASTQWTDMTMSRLRFECIEMQRVIWLDRIRIEKKKASLTHVLGKIESFRRAMEAKYTPILNVEAPLHKYAQLVMNLLIQRMFVMVLHRYLNNPSNQVPERLRHLTIHSGVQAMENAMAIERIPELKRWSWFSGAYQQWHVAFLLLTVIYQSPTLPEAERIWNIIDFVFEPDLSLSRGLKARSIISAIRDRTAVYQDLRRIRVPVSMKDRVDAPNNAGEDAGITSGSRPVEWTPELVPPTRASPQTMEERANTAQQAGQSWTFDTPTNFYVSRHGLRQDGGTSKAPLPQWQSQQQQQRYDAAQATPEKQFDFNSPSDSGTNESWPPLITTDQPGWRTVLRAGNTSSSSPPPGPQTVQGVKNNHVLPGGNSPYGIESGFQNDHVNIPQFPPSNPRGDSVMLDIDWAEWDQLFPPDSSNIPFNTTQTLQ</sequence>
<keyword evidence="2" id="KW-0539">Nucleus</keyword>
<dbReference type="RefSeq" id="XP_007730913.1">
    <property type="nucleotide sequence ID" value="XM_007732723.1"/>
</dbReference>
<dbReference type="InterPro" id="IPR007219">
    <property type="entry name" value="XnlR_reg_dom"/>
</dbReference>
<dbReference type="GO" id="GO:0008270">
    <property type="term" value="F:zinc ion binding"/>
    <property type="evidence" value="ECO:0007669"/>
    <property type="project" value="InterPro"/>
</dbReference>
<dbReference type="GO" id="GO:0005634">
    <property type="term" value="C:nucleus"/>
    <property type="evidence" value="ECO:0007669"/>
    <property type="project" value="UniProtKB-SubCell"/>
</dbReference>
<dbReference type="Pfam" id="PF04082">
    <property type="entry name" value="Fungal_trans"/>
    <property type="match status" value="1"/>
</dbReference>
<protein>
    <recommendedName>
        <fullName evidence="4">Xylanolytic transcriptional activator regulatory domain-containing protein</fullName>
    </recommendedName>
</protein>
<feature type="domain" description="Xylanolytic transcriptional activator regulatory" evidence="4">
    <location>
        <begin position="290"/>
        <end position="364"/>
    </location>
</feature>
<dbReference type="eggNOG" id="ENOG502REJ9">
    <property type="taxonomic scope" value="Eukaryota"/>
</dbReference>
<organism evidence="5 6">
    <name type="scientific">Capronia epimyces CBS 606.96</name>
    <dbReference type="NCBI Taxonomy" id="1182542"/>
    <lineage>
        <taxon>Eukaryota</taxon>
        <taxon>Fungi</taxon>
        <taxon>Dikarya</taxon>
        <taxon>Ascomycota</taxon>
        <taxon>Pezizomycotina</taxon>
        <taxon>Eurotiomycetes</taxon>
        <taxon>Chaetothyriomycetidae</taxon>
        <taxon>Chaetothyriales</taxon>
        <taxon>Herpotrichiellaceae</taxon>
        <taxon>Capronia</taxon>
    </lineage>
</organism>
<gene>
    <name evidence="5" type="ORF">A1O3_02583</name>
</gene>
<dbReference type="InterPro" id="IPR050613">
    <property type="entry name" value="Sec_Metabolite_Reg"/>
</dbReference>
<comment type="subcellular location">
    <subcellularLocation>
        <location evidence="1">Nucleus</location>
    </subcellularLocation>
</comment>
<reference evidence="5 6" key="1">
    <citation type="submission" date="2013-03" db="EMBL/GenBank/DDBJ databases">
        <title>The Genome Sequence of Capronia epimyces CBS 606.96.</title>
        <authorList>
            <consortium name="The Broad Institute Genomics Platform"/>
            <person name="Cuomo C."/>
            <person name="de Hoog S."/>
            <person name="Gorbushina A."/>
            <person name="Walker B."/>
            <person name="Young S.K."/>
            <person name="Zeng Q."/>
            <person name="Gargeya S."/>
            <person name="Fitzgerald M."/>
            <person name="Haas B."/>
            <person name="Abouelleil A."/>
            <person name="Allen A.W."/>
            <person name="Alvarado L."/>
            <person name="Arachchi H.M."/>
            <person name="Berlin A.M."/>
            <person name="Chapman S.B."/>
            <person name="Gainer-Dewar J."/>
            <person name="Goldberg J."/>
            <person name="Griggs A."/>
            <person name="Gujja S."/>
            <person name="Hansen M."/>
            <person name="Howarth C."/>
            <person name="Imamovic A."/>
            <person name="Ireland A."/>
            <person name="Larimer J."/>
            <person name="McCowan C."/>
            <person name="Murphy C."/>
            <person name="Pearson M."/>
            <person name="Poon T.W."/>
            <person name="Priest M."/>
            <person name="Roberts A."/>
            <person name="Saif S."/>
            <person name="Shea T."/>
            <person name="Sisk P."/>
            <person name="Sykes S."/>
            <person name="Wortman J."/>
            <person name="Nusbaum C."/>
            <person name="Birren B."/>
        </authorList>
    </citation>
    <scope>NUCLEOTIDE SEQUENCE [LARGE SCALE GENOMIC DNA]</scope>
    <source>
        <strain evidence="5 6">CBS 606.96</strain>
    </source>
</reference>
<name>W9YJU7_9EURO</name>
<comment type="caution">
    <text evidence="5">The sequence shown here is derived from an EMBL/GenBank/DDBJ whole genome shotgun (WGS) entry which is preliminary data.</text>
</comment>
<dbReference type="EMBL" id="AMGY01000002">
    <property type="protein sequence ID" value="EXJ89516.1"/>
    <property type="molecule type" value="Genomic_DNA"/>
</dbReference>
<feature type="compositionally biased region" description="Polar residues" evidence="3">
    <location>
        <begin position="20"/>
        <end position="30"/>
    </location>
</feature>
<feature type="compositionally biased region" description="Basic and acidic residues" evidence="3">
    <location>
        <begin position="1"/>
        <end position="19"/>
    </location>
</feature>
<dbReference type="AlphaFoldDB" id="W9YJU7"/>
<proteinExistence type="predicted"/>
<evidence type="ECO:0000256" key="3">
    <source>
        <dbReference type="SAM" id="MobiDB-lite"/>
    </source>
</evidence>
<dbReference type="STRING" id="1182542.W9YJU7"/>
<evidence type="ECO:0000256" key="1">
    <source>
        <dbReference type="ARBA" id="ARBA00004123"/>
    </source>
</evidence>